<comment type="subcellular location">
    <subcellularLocation>
        <location evidence="2">Nucleus</location>
    </subcellularLocation>
</comment>
<accession>A0AAD8GI38</accession>
<dbReference type="PANTHER" id="PTHR22930">
    <property type="match status" value="1"/>
</dbReference>
<evidence type="ECO:0000256" key="6">
    <source>
        <dbReference type="ARBA" id="ARBA00022801"/>
    </source>
</evidence>
<evidence type="ECO:0000313" key="9">
    <source>
        <dbReference type="EMBL" id="KAK1175035.1"/>
    </source>
</evidence>
<keyword evidence="4" id="KW-0540">Nuclease</keyword>
<keyword evidence="7" id="KW-0539">Nucleus</keyword>
<gene>
    <name evidence="9" type="ORF">AOXY_G2665</name>
</gene>
<dbReference type="GO" id="GO:0005634">
    <property type="term" value="C:nucleus"/>
    <property type="evidence" value="ECO:0007669"/>
    <property type="project" value="UniProtKB-SubCell"/>
</dbReference>
<dbReference type="PANTHER" id="PTHR22930:SF267">
    <property type="entry name" value="NUCLEASE HARBI1-RELATED"/>
    <property type="match status" value="1"/>
</dbReference>
<name>A0AAD8GI38_ACIOX</name>
<comment type="cofactor">
    <cofactor evidence="1">
        <name>a divalent metal cation</name>
        <dbReference type="ChEBI" id="CHEBI:60240"/>
    </cofactor>
</comment>
<dbReference type="GO" id="GO:0004518">
    <property type="term" value="F:nuclease activity"/>
    <property type="evidence" value="ECO:0007669"/>
    <property type="project" value="UniProtKB-KW"/>
</dbReference>
<dbReference type="Proteomes" id="UP001230051">
    <property type="component" value="Unassembled WGS sequence"/>
</dbReference>
<evidence type="ECO:0000256" key="4">
    <source>
        <dbReference type="ARBA" id="ARBA00022722"/>
    </source>
</evidence>
<dbReference type="InterPro" id="IPR045249">
    <property type="entry name" value="HARBI1-like"/>
</dbReference>
<protein>
    <recommendedName>
        <fullName evidence="8">DDE Tnp4 domain-containing protein</fullName>
    </recommendedName>
</protein>
<comment type="similarity">
    <text evidence="3">Belongs to the HARBI1 family.</text>
</comment>
<dbReference type="GO" id="GO:0046872">
    <property type="term" value="F:metal ion binding"/>
    <property type="evidence" value="ECO:0007669"/>
    <property type="project" value="UniProtKB-KW"/>
</dbReference>
<dbReference type="EMBL" id="JAGXEW010000002">
    <property type="protein sequence ID" value="KAK1175035.1"/>
    <property type="molecule type" value="Genomic_DNA"/>
</dbReference>
<comment type="caution">
    <text evidence="9">The sequence shown here is derived from an EMBL/GenBank/DDBJ whole genome shotgun (WGS) entry which is preliminary data.</text>
</comment>
<evidence type="ECO:0000313" key="10">
    <source>
        <dbReference type="Proteomes" id="UP001230051"/>
    </source>
</evidence>
<evidence type="ECO:0000256" key="5">
    <source>
        <dbReference type="ARBA" id="ARBA00022723"/>
    </source>
</evidence>
<proteinExistence type="inferred from homology"/>
<dbReference type="Pfam" id="PF13359">
    <property type="entry name" value="DDE_Tnp_4"/>
    <property type="match status" value="1"/>
</dbReference>
<dbReference type="AlphaFoldDB" id="A0AAD8GI38"/>
<evidence type="ECO:0000259" key="8">
    <source>
        <dbReference type="Pfam" id="PF13359"/>
    </source>
</evidence>
<keyword evidence="6" id="KW-0378">Hydrolase</keyword>
<dbReference type="InterPro" id="IPR027806">
    <property type="entry name" value="HARBI1_dom"/>
</dbReference>
<evidence type="ECO:0000256" key="3">
    <source>
        <dbReference type="ARBA" id="ARBA00006958"/>
    </source>
</evidence>
<sequence>MRILSVVAGHPDSAHDSCILRHSSLNANFEDGIYDDGWLLGDSGYPCRPWLLNPVMAPTTPGELRYNTAHRSTHSIIEQTFGLLKSRFKCLDKFGGVLQYSPDKVSQIIAACCFLHNIAVNNGFAGDLEEPIVPDPIPEEHQVGQDAGSGKEI</sequence>
<evidence type="ECO:0000256" key="7">
    <source>
        <dbReference type="ARBA" id="ARBA00023242"/>
    </source>
</evidence>
<evidence type="ECO:0000256" key="1">
    <source>
        <dbReference type="ARBA" id="ARBA00001968"/>
    </source>
</evidence>
<reference evidence="9" key="1">
    <citation type="submission" date="2022-02" db="EMBL/GenBank/DDBJ databases">
        <title>Atlantic sturgeon de novo genome assembly.</title>
        <authorList>
            <person name="Stock M."/>
            <person name="Klopp C."/>
            <person name="Guiguen Y."/>
            <person name="Cabau C."/>
            <person name="Parinello H."/>
            <person name="Santidrian Yebra-Pimentel E."/>
            <person name="Kuhl H."/>
            <person name="Dirks R.P."/>
            <person name="Guessner J."/>
            <person name="Wuertz S."/>
            <person name="Du K."/>
            <person name="Schartl M."/>
        </authorList>
    </citation>
    <scope>NUCLEOTIDE SEQUENCE</scope>
    <source>
        <strain evidence="9">STURGEONOMICS-FGT-2020</strain>
        <tissue evidence="9">Whole blood</tissue>
    </source>
</reference>
<keyword evidence="5" id="KW-0479">Metal-binding</keyword>
<feature type="domain" description="DDE Tnp4" evidence="8">
    <location>
        <begin position="2"/>
        <end position="117"/>
    </location>
</feature>
<dbReference type="GO" id="GO:0016787">
    <property type="term" value="F:hydrolase activity"/>
    <property type="evidence" value="ECO:0007669"/>
    <property type="project" value="UniProtKB-KW"/>
</dbReference>
<evidence type="ECO:0000256" key="2">
    <source>
        <dbReference type="ARBA" id="ARBA00004123"/>
    </source>
</evidence>
<keyword evidence="10" id="KW-1185">Reference proteome</keyword>
<organism evidence="9 10">
    <name type="scientific">Acipenser oxyrinchus oxyrinchus</name>
    <dbReference type="NCBI Taxonomy" id="40147"/>
    <lineage>
        <taxon>Eukaryota</taxon>
        <taxon>Metazoa</taxon>
        <taxon>Chordata</taxon>
        <taxon>Craniata</taxon>
        <taxon>Vertebrata</taxon>
        <taxon>Euteleostomi</taxon>
        <taxon>Actinopterygii</taxon>
        <taxon>Chondrostei</taxon>
        <taxon>Acipenseriformes</taxon>
        <taxon>Acipenseridae</taxon>
        <taxon>Acipenser</taxon>
    </lineage>
</organism>